<feature type="transmembrane region" description="Helical" evidence="1">
    <location>
        <begin position="124"/>
        <end position="140"/>
    </location>
</feature>
<dbReference type="Proteomes" id="UP001250662">
    <property type="component" value="Unassembled WGS sequence"/>
</dbReference>
<keyword evidence="4" id="KW-1185">Reference proteome</keyword>
<dbReference type="Pfam" id="PF04235">
    <property type="entry name" value="DUF418"/>
    <property type="match status" value="1"/>
</dbReference>
<dbReference type="InterPro" id="IPR052529">
    <property type="entry name" value="Bact_Transport_Assoc"/>
</dbReference>
<gene>
    <name evidence="3" type="ORF">RM520_07535</name>
</gene>
<keyword evidence="1" id="KW-1133">Transmembrane helix</keyword>
<name>A0ABU3BH18_9FLAO</name>
<dbReference type="PANTHER" id="PTHR30590">
    <property type="entry name" value="INNER MEMBRANE PROTEIN"/>
    <property type="match status" value="1"/>
</dbReference>
<reference evidence="3 4" key="1">
    <citation type="submission" date="2023-09" db="EMBL/GenBank/DDBJ databases">
        <authorList>
            <person name="Rey-Velasco X."/>
        </authorList>
    </citation>
    <scope>NUCLEOTIDE SEQUENCE [LARGE SCALE GENOMIC DNA]</scope>
    <source>
        <strain evidence="3 4">P007</strain>
    </source>
</reference>
<evidence type="ECO:0000259" key="2">
    <source>
        <dbReference type="Pfam" id="PF04235"/>
    </source>
</evidence>
<evidence type="ECO:0000313" key="3">
    <source>
        <dbReference type="EMBL" id="MDT0621471.1"/>
    </source>
</evidence>
<feature type="transmembrane region" description="Helical" evidence="1">
    <location>
        <begin position="332"/>
        <end position="354"/>
    </location>
</feature>
<evidence type="ECO:0000256" key="1">
    <source>
        <dbReference type="SAM" id="Phobius"/>
    </source>
</evidence>
<feature type="transmembrane region" description="Helical" evidence="1">
    <location>
        <begin position="20"/>
        <end position="42"/>
    </location>
</feature>
<feature type="transmembrane region" description="Helical" evidence="1">
    <location>
        <begin position="253"/>
        <end position="275"/>
    </location>
</feature>
<organism evidence="3 4">
    <name type="scientific">Croceitalea vernalis</name>
    <dbReference type="NCBI Taxonomy" id="3075599"/>
    <lineage>
        <taxon>Bacteria</taxon>
        <taxon>Pseudomonadati</taxon>
        <taxon>Bacteroidota</taxon>
        <taxon>Flavobacteriia</taxon>
        <taxon>Flavobacteriales</taxon>
        <taxon>Flavobacteriaceae</taxon>
        <taxon>Croceitalea</taxon>
    </lineage>
</organism>
<protein>
    <submittedName>
        <fullName evidence="3">DUF418 domain-containing protein</fullName>
    </submittedName>
</protein>
<sequence>METTAQKSTTFKRIEIIDALRGFALAGIVFCHMLENFVAAPLPMSVIETMTPSVLDQIIDGLVSFFFRGKFFALFSFLFGLSFFIQMDNSSKRGLNFGGRFFWRLIILFAIGFIHSMFYRGDILTLYAFLGVFLIPFFNINNKWIIGFAALLFLGLGRFIVFYFTNGEGLLMKEELSPESPFIAAYYEVLQNGTLSEVFTSNAIEGNLSKAEFQFGVFSRGYLTFGFFLLGLFIGRIEFFKNYLSETKLTKQLWVGALILLGVSIAAMVATFTAMGPDVQFNSWTSMLGLTFFDLMNVSLTVLIVALFVILYKKSKSQKFLEKFIPYGKMALTNYFLQSVIGTYIFFGWGLGYLTKIPNTYVFLMALVVIAGQMWLSKLWLKHFYYGPLEWIWRSLTYFKVMPLVRNSKN</sequence>
<feature type="transmembrane region" description="Helical" evidence="1">
    <location>
        <begin position="287"/>
        <end position="312"/>
    </location>
</feature>
<keyword evidence="1" id="KW-0812">Transmembrane</keyword>
<feature type="transmembrane region" description="Helical" evidence="1">
    <location>
        <begin position="222"/>
        <end position="241"/>
    </location>
</feature>
<proteinExistence type="predicted"/>
<feature type="transmembrane region" description="Helical" evidence="1">
    <location>
        <begin position="145"/>
        <end position="164"/>
    </location>
</feature>
<dbReference type="RefSeq" id="WP_311387545.1">
    <property type="nucleotide sequence ID" value="NZ_JAVRHU010000002.1"/>
</dbReference>
<feature type="transmembrane region" description="Helical" evidence="1">
    <location>
        <begin position="62"/>
        <end position="85"/>
    </location>
</feature>
<accession>A0ABU3BH18</accession>
<dbReference type="EMBL" id="JAVRHU010000002">
    <property type="protein sequence ID" value="MDT0621471.1"/>
    <property type="molecule type" value="Genomic_DNA"/>
</dbReference>
<feature type="transmembrane region" description="Helical" evidence="1">
    <location>
        <begin position="360"/>
        <end position="381"/>
    </location>
</feature>
<evidence type="ECO:0000313" key="4">
    <source>
        <dbReference type="Proteomes" id="UP001250662"/>
    </source>
</evidence>
<comment type="caution">
    <text evidence="3">The sequence shown here is derived from an EMBL/GenBank/DDBJ whole genome shotgun (WGS) entry which is preliminary data.</text>
</comment>
<feature type="domain" description="DUF418" evidence="2">
    <location>
        <begin position="235"/>
        <end position="400"/>
    </location>
</feature>
<dbReference type="InterPro" id="IPR007349">
    <property type="entry name" value="DUF418"/>
</dbReference>
<dbReference type="PANTHER" id="PTHR30590:SF2">
    <property type="entry name" value="INNER MEMBRANE PROTEIN"/>
    <property type="match status" value="1"/>
</dbReference>
<keyword evidence="1" id="KW-0472">Membrane</keyword>
<feature type="transmembrane region" description="Helical" evidence="1">
    <location>
        <begin position="97"/>
        <end position="118"/>
    </location>
</feature>